<sequence length="130" mass="13892">MPSFTSMVLKDHAAADHTFSPRDIVGGVATLVNSSGVPVGDKTVSYAITRTSGANRRKVTMKMALPIVQDTTISGVTRPAVVRTAYADVTMTFDQTSSTAERQDALAYLSSLLENTNQIIPLVENLSAPY</sequence>
<accession>A0A514DCE5</accession>
<proteinExistence type="predicted"/>
<dbReference type="GO" id="GO:0005198">
    <property type="term" value="F:structural molecule activity"/>
    <property type="evidence" value="ECO:0007669"/>
    <property type="project" value="InterPro"/>
</dbReference>
<organism evidence="4">
    <name type="scientific">Leviviridae sp</name>
    <dbReference type="NCBI Taxonomy" id="2027243"/>
    <lineage>
        <taxon>Viruses</taxon>
        <taxon>Riboviria</taxon>
        <taxon>Orthornavirae</taxon>
        <taxon>Lenarviricota</taxon>
        <taxon>Leviviricetes</taxon>
        <taxon>Norzivirales</taxon>
        <taxon>Fiersviridae</taxon>
    </lineage>
</organism>
<reference evidence="4" key="1">
    <citation type="submission" date="2019-05" db="EMBL/GenBank/DDBJ databases">
        <title>Metatranscriptomic reconstruction reveals RNA viruses with the potential to shape carbon cycling in soil.</title>
        <authorList>
            <person name="Starr E.P."/>
            <person name="Nuccio E."/>
            <person name="Pett-Ridge J."/>
            <person name="Banfield J.F."/>
            <person name="Firestone M.K."/>
        </authorList>
    </citation>
    <scope>NUCLEOTIDE SEQUENCE</scope>
    <source>
        <strain evidence="4">H4_Bulk_Litter_23_scaffold_1117</strain>
    </source>
</reference>
<dbReference type="InterPro" id="IPR015954">
    <property type="entry name" value="Phage_RNA-type_capsid"/>
</dbReference>
<dbReference type="EMBL" id="MN036126">
    <property type="protein sequence ID" value="QDH91265.1"/>
    <property type="molecule type" value="Genomic_RNA"/>
</dbReference>
<dbReference type="InterPro" id="IPR002703">
    <property type="entry name" value="Levivir_coat"/>
</dbReference>
<protein>
    <recommendedName>
        <fullName evidence="5">Coat protein</fullName>
    </recommendedName>
</protein>
<dbReference type="Gene3D" id="3.30.380.10">
    <property type="entry name" value="MS2 Viral Coat Protein"/>
    <property type="match status" value="1"/>
</dbReference>
<dbReference type="Pfam" id="PF01819">
    <property type="entry name" value="Levi_coat"/>
    <property type="match status" value="1"/>
</dbReference>
<evidence type="ECO:0008006" key="5">
    <source>
        <dbReference type="Google" id="ProtNLM"/>
    </source>
</evidence>
<keyword evidence="2" id="KW-0167">Capsid protein</keyword>
<dbReference type="SUPFAM" id="SSF55405">
    <property type="entry name" value="RNA bacteriophage capsid protein"/>
    <property type="match status" value="1"/>
</dbReference>
<evidence type="ECO:0000313" key="4">
    <source>
        <dbReference type="EMBL" id="QDH91265.1"/>
    </source>
</evidence>
<evidence type="ECO:0000256" key="1">
    <source>
        <dbReference type="ARBA" id="ARBA00004328"/>
    </source>
</evidence>
<comment type="subcellular location">
    <subcellularLocation>
        <location evidence="1">Virion</location>
    </subcellularLocation>
</comment>
<evidence type="ECO:0000256" key="2">
    <source>
        <dbReference type="ARBA" id="ARBA00022561"/>
    </source>
</evidence>
<name>A0A514DCE5_9VIRU</name>
<dbReference type="GO" id="GO:0019028">
    <property type="term" value="C:viral capsid"/>
    <property type="evidence" value="ECO:0007669"/>
    <property type="project" value="UniProtKB-KW"/>
</dbReference>
<keyword evidence="3" id="KW-0946">Virion</keyword>
<evidence type="ECO:0000256" key="3">
    <source>
        <dbReference type="ARBA" id="ARBA00022844"/>
    </source>
</evidence>
<gene>
    <name evidence="4" type="ORF">H4BulkLitter231117_000002</name>
</gene>